<evidence type="ECO:0000256" key="7">
    <source>
        <dbReference type="ARBA" id="ARBA00022833"/>
    </source>
</evidence>
<sequence>MDFTLNILGTASALPTINRYPSAQVLDVHGRLFLFDCGEGAQMQMRRMGLSYLKVDVFCLSHIHGDHLFGLFGLLSTMGMLGRKSPLQIFAPRSFGPILKFFLSYFGEGLQFRIEYHPLSMKSPEKVYETKSVELSAFPLRHRIETYGFLLREKEPLRNVRKDCIEKYSLGIAEMARLKNGEDIVRSDGTVISNGDVTYRPYDPRSYAYCSDTAPFPELASWVHGVDLLYHEATFTAPMEETAAATFHSTAAKAAECAAEAQVKKLVVGHYSSRYRDLQPFMDEILPIFSKVVLAHEGDVIEVPLRRYLG</sequence>
<evidence type="ECO:0000256" key="5">
    <source>
        <dbReference type="ARBA" id="ARBA00022759"/>
    </source>
</evidence>
<accession>A0A9D9HI79</accession>
<feature type="binding site" evidence="8">
    <location>
        <position position="212"/>
    </location>
    <ligand>
        <name>Zn(2+)</name>
        <dbReference type="ChEBI" id="CHEBI:29105"/>
        <label>2</label>
        <note>catalytic</note>
    </ligand>
</feature>
<evidence type="ECO:0000259" key="9">
    <source>
        <dbReference type="Pfam" id="PF12706"/>
    </source>
</evidence>
<evidence type="ECO:0000256" key="6">
    <source>
        <dbReference type="ARBA" id="ARBA00022801"/>
    </source>
</evidence>
<dbReference type="GO" id="GO:0042781">
    <property type="term" value="F:3'-tRNA processing endoribonuclease activity"/>
    <property type="evidence" value="ECO:0007669"/>
    <property type="project" value="UniProtKB-UniRule"/>
</dbReference>
<keyword evidence="3 8" id="KW-0540">Nuclease</keyword>
<evidence type="ECO:0000256" key="4">
    <source>
        <dbReference type="ARBA" id="ARBA00022723"/>
    </source>
</evidence>
<dbReference type="PANTHER" id="PTHR46018:SF2">
    <property type="entry name" value="ZINC PHOSPHODIESTERASE ELAC PROTEIN 1"/>
    <property type="match status" value="1"/>
</dbReference>
<feature type="domain" description="Metallo-beta-lactamase" evidence="9">
    <location>
        <begin position="205"/>
        <end position="271"/>
    </location>
</feature>
<evidence type="ECO:0000256" key="3">
    <source>
        <dbReference type="ARBA" id="ARBA00022722"/>
    </source>
</evidence>
<comment type="cofactor">
    <cofactor evidence="8">
        <name>Zn(2+)</name>
        <dbReference type="ChEBI" id="CHEBI:29105"/>
    </cofactor>
    <text evidence="8">Binds 2 Zn(2+) ions.</text>
</comment>
<comment type="similarity">
    <text evidence="8">Belongs to the RNase Z family.</text>
</comment>
<protein>
    <recommendedName>
        <fullName evidence="8">Ribonuclease Z</fullName>
        <shortName evidence="8">RNase Z</shortName>
        <ecNumber evidence="8">3.1.26.11</ecNumber>
    </recommendedName>
    <alternativeName>
        <fullName evidence="8">tRNA 3 endonuclease</fullName>
    </alternativeName>
    <alternativeName>
        <fullName evidence="8">tRNase Z</fullName>
    </alternativeName>
</protein>
<feature type="binding site" evidence="8">
    <location>
        <position position="67"/>
    </location>
    <ligand>
        <name>Zn(2+)</name>
        <dbReference type="ChEBI" id="CHEBI:29105"/>
        <label>2</label>
        <note>catalytic</note>
    </ligand>
</feature>
<dbReference type="Pfam" id="PF12706">
    <property type="entry name" value="Lactamase_B_2"/>
    <property type="match status" value="1"/>
</dbReference>
<dbReference type="Pfam" id="PF23023">
    <property type="entry name" value="Anti-Pycsar_Apyc1"/>
    <property type="match status" value="1"/>
</dbReference>
<keyword evidence="2 8" id="KW-0819">tRNA processing</keyword>
<dbReference type="CDD" id="cd07717">
    <property type="entry name" value="RNaseZ_ZiPD-like_MBL-fold"/>
    <property type="match status" value="1"/>
</dbReference>
<keyword evidence="4 8" id="KW-0479">Metal-binding</keyword>
<keyword evidence="7 8" id="KW-0862">Zinc</keyword>
<evidence type="ECO:0000256" key="2">
    <source>
        <dbReference type="ARBA" id="ARBA00022694"/>
    </source>
</evidence>
<evidence type="ECO:0000313" key="10">
    <source>
        <dbReference type="EMBL" id="MBO8452836.1"/>
    </source>
</evidence>
<feature type="binding site" evidence="8">
    <location>
        <position position="270"/>
    </location>
    <ligand>
        <name>Zn(2+)</name>
        <dbReference type="ChEBI" id="CHEBI:29105"/>
        <label>2</label>
        <note>catalytic</note>
    </ligand>
</feature>
<evidence type="ECO:0000256" key="8">
    <source>
        <dbReference type="HAMAP-Rule" id="MF_01818"/>
    </source>
</evidence>
<dbReference type="EC" id="3.1.26.11" evidence="8"/>
<dbReference type="Gene3D" id="3.60.15.10">
    <property type="entry name" value="Ribonuclease Z/Hydroxyacylglutathione hydrolase-like"/>
    <property type="match status" value="1"/>
</dbReference>
<keyword evidence="5 8" id="KW-0255">Endonuclease</keyword>
<dbReference type="EMBL" id="JADIMI010000079">
    <property type="protein sequence ID" value="MBO8452836.1"/>
    <property type="molecule type" value="Genomic_DNA"/>
</dbReference>
<feature type="binding site" evidence="8">
    <location>
        <position position="142"/>
    </location>
    <ligand>
        <name>Zn(2+)</name>
        <dbReference type="ChEBI" id="CHEBI:29105"/>
        <label>1</label>
        <note>catalytic</note>
    </ligand>
</feature>
<dbReference type="Proteomes" id="UP000823661">
    <property type="component" value="Unassembled WGS sequence"/>
</dbReference>
<evidence type="ECO:0000256" key="1">
    <source>
        <dbReference type="ARBA" id="ARBA00011738"/>
    </source>
</evidence>
<comment type="subunit">
    <text evidence="1 8">Homodimer.</text>
</comment>
<dbReference type="AlphaFoldDB" id="A0A9D9HI79"/>
<feature type="binding site" evidence="8">
    <location>
        <position position="62"/>
    </location>
    <ligand>
        <name>Zn(2+)</name>
        <dbReference type="ChEBI" id="CHEBI:29105"/>
        <label>1</label>
        <note>catalytic</note>
    </ligand>
</feature>
<evidence type="ECO:0000313" key="11">
    <source>
        <dbReference type="Proteomes" id="UP000823661"/>
    </source>
</evidence>
<reference evidence="10" key="2">
    <citation type="journal article" date="2021" name="PeerJ">
        <title>Extensive microbial diversity within the chicken gut microbiome revealed by metagenomics and culture.</title>
        <authorList>
            <person name="Gilroy R."/>
            <person name="Ravi A."/>
            <person name="Getino M."/>
            <person name="Pursley I."/>
            <person name="Horton D.L."/>
            <person name="Alikhan N.F."/>
            <person name="Baker D."/>
            <person name="Gharbi K."/>
            <person name="Hall N."/>
            <person name="Watson M."/>
            <person name="Adriaenssens E.M."/>
            <person name="Foster-Nyarko E."/>
            <person name="Jarju S."/>
            <person name="Secka A."/>
            <person name="Antonio M."/>
            <person name="Oren A."/>
            <person name="Chaudhuri R.R."/>
            <person name="La Ragione R."/>
            <person name="Hildebrand F."/>
            <person name="Pallen M.J."/>
        </authorList>
    </citation>
    <scope>NUCLEOTIDE SEQUENCE</scope>
    <source>
        <strain evidence="10">B1-20833</strain>
    </source>
</reference>
<comment type="function">
    <text evidence="8">Zinc phosphodiesterase, which displays some tRNA 3'-processing endonuclease activity. Probably involved in tRNA maturation, by removing a 3'-trailer from precursor tRNA.</text>
</comment>
<dbReference type="NCBIfam" id="NF000801">
    <property type="entry name" value="PRK00055.1-3"/>
    <property type="match status" value="1"/>
</dbReference>
<feature type="binding site" evidence="8">
    <location>
        <position position="212"/>
    </location>
    <ligand>
        <name>Zn(2+)</name>
        <dbReference type="ChEBI" id="CHEBI:29105"/>
        <label>1</label>
        <note>catalytic</note>
    </ligand>
</feature>
<reference evidence="10" key="1">
    <citation type="submission" date="2020-10" db="EMBL/GenBank/DDBJ databases">
        <authorList>
            <person name="Gilroy R."/>
        </authorList>
    </citation>
    <scope>NUCLEOTIDE SEQUENCE</scope>
    <source>
        <strain evidence="10">B1-20833</strain>
    </source>
</reference>
<comment type="catalytic activity">
    <reaction evidence="8">
        <text>Endonucleolytic cleavage of RNA, removing extra 3' nucleotides from tRNA precursor, generating 3' termini of tRNAs. A 3'-hydroxy group is left at the tRNA terminus and a 5'-phosphoryl group is left at the trailer molecule.</text>
        <dbReference type="EC" id="3.1.26.11"/>
    </reaction>
</comment>
<comment type="caution">
    <text evidence="10">The sequence shown here is derived from an EMBL/GenBank/DDBJ whole genome shotgun (WGS) entry which is preliminary data.</text>
</comment>
<gene>
    <name evidence="8" type="primary">rnz</name>
    <name evidence="10" type="ORF">IAC06_08175</name>
</gene>
<name>A0A9D9HI79_9BACT</name>
<organism evidence="10 11">
    <name type="scientific">Candidatus Cryptobacteroides intestinavium</name>
    <dbReference type="NCBI Taxonomy" id="2840766"/>
    <lineage>
        <taxon>Bacteria</taxon>
        <taxon>Pseudomonadati</taxon>
        <taxon>Bacteroidota</taxon>
        <taxon>Bacteroidia</taxon>
        <taxon>Bacteroidales</taxon>
        <taxon>Candidatus Cryptobacteroides</taxon>
    </lineage>
</organism>
<dbReference type="InterPro" id="IPR036866">
    <property type="entry name" value="RibonucZ/Hydroxyglut_hydro"/>
</dbReference>
<dbReference type="SUPFAM" id="SSF56281">
    <property type="entry name" value="Metallo-hydrolase/oxidoreductase"/>
    <property type="match status" value="1"/>
</dbReference>
<dbReference type="PANTHER" id="PTHR46018">
    <property type="entry name" value="ZINC PHOSPHODIESTERASE ELAC PROTEIN 1"/>
    <property type="match status" value="1"/>
</dbReference>
<dbReference type="HAMAP" id="MF_01818">
    <property type="entry name" value="RNase_Z_BN"/>
    <property type="match status" value="1"/>
</dbReference>
<dbReference type="GO" id="GO:0008270">
    <property type="term" value="F:zinc ion binding"/>
    <property type="evidence" value="ECO:0007669"/>
    <property type="project" value="UniProtKB-UniRule"/>
</dbReference>
<proteinExistence type="inferred from homology"/>
<feature type="active site" description="Proton acceptor" evidence="8">
    <location>
        <position position="66"/>
    </location>
</feature>
<dbReference type="InterPro" id="IPR001279">
    <property type="entry name" value="Metallo-B-lactamas"/>
</dbReference>
<dbReference type="InterPro" id="IPR013471">
    <property type="entry name" value="RNase_Z/BN"/>
</dbReference>
<feature type="binding site" evidence="8">
    <location>
        <position position="64"/>
    </location>
    <ligand>
        <name>Zn(2+)</name>
        <dbReference type="ChEBI" id="CHEBI:29105"/>
        <label>1</label>
        <note>catalytic</note>
    </ligand>
</feature>
<feature type="binding site" evidence="8">
    <location>
        <position position="66"/>
    </location>
    <ligand>
        <name>Zn(2+)</name>
        <dbReference type="ChEBI" id="CHEBI:29105"/>
        <label>2</label>
        <note>catalytic</note>
    </ligand>
</feature>
<keyword evidence="6 8" id="KW-0378">Hydrolase</keyword>